<evidence type="ECO:0000313" key="4">
    <source>
        <dbReference type="Proteomes" id="UP000575898"/>
    </source>
</evidence>
<accession>A0A840MU70</accession>
<keyword evidence="2" id="KW-0812">Transmembrane</keyword>
<feature type="region of interest" description="Disordered" evidence="1">
    <location>
        <begin position="1"/>
        <end position="30"/>
    </location>
</feature>
<dbReference type="RefSeq" id="WP_246491089.1">
    <property type="nucleotide sequence ID" value="NZ_JACHHY010000062.1"/>
</dbReference>
<reference evidence="3 4" key="1">
    <citation type="submission" date="2020-08" db="EMBL/GenBank/DDBJ databases">
        <title>Genomic Encyclopedia of Type Strains, Phase IV (KMG-IV): sequencing the most valuable type-strain genomes for metagenomic binning, comparative biology and taxonomic classification.</title>
        <authorList>
            <person name="Goeker M."/>
        </authorList>
    </citation>
    <scope>NUCLEOTIDE SEQUENCE [LARGE SCALE GENOMIC DNA]</scope>
    <source>
        <strain evidence="3 4">DSM 27165</strain>
    </source>
</reference>
<keyword evidence="4" id="KW-1185">Reference proteome</keyword>
<sequence length="772" mass="79329">HNNSTTFRPYNPGEAMGRLDPTLPTPAAPKEGGCGTAGMILMIVVAVVATIVTAGAAATLIGPALLGSSTLATVAAGAIAGAVGSAASQLVGMATGNVDKFSWTQVGISALAAGVTAGVGSIGSAGSAGSAGSTGSTTGTLLNRAGSIFNSGNGLASTMGLSGWAAAGANAMIGNVITQQAMRAAGWQDGFKWNQVAAAGAGAAVGSVVGDAIGQLQYPGQGNSPTWSSVQQQLASGQGEQSFIHGFTRQLARNFASGAVSTQLTTHHYRDYQRGLLANAFGDAFANAGVNNYIATRTEAEAASRAQQLAGGNSHATVAAPTDTFIEDWSTLAMAGAIGRQDKAPLPSSLPDHIRRYGEGWERAGGQYVSVRQGDTLSQLAGGNASLIGAMAMANGGSSRLRDGQQIWMPDAGTYNVQAAHETYAQVMASDNAAIARVKAARAAALAQAATASQTGSAKDALTYLDELLNGKTAGGMCYEVKPQIALKPGQNELRPWNGQRGLSAQARLEHIAAGVDATTSSGIFTPVMAGYVAGGGDPAQGFGQVISSAGQAVDAMGSLAGGHPLSNRPQGIQKGAYPTQFSKPVSFAEETVASGVKYRPVTLSPSEGIGWDVSNIEIRPTGAFAGGTTDGIGFGKLTGREVAVSQKGLGIVETHLGHFESMYGPSIENNVMLGRLRNSLESNTPVTGADAVFYTHELKEATLMKRKLQELGLPYTSTNVIDNYYPLHQKTLDFYKVSPWSVYHPDAVLAADALVQSKTMNPNYYRFWGVK</sequence>
<dbReference type="Proteomes" id="UP000575898">
    <property type="component" value="Unassembled WGS sequence"/>
</dbReference>
<feature type="transmembrane region" description="Helical" evidence="2">
    <location>
        <begin position="40"/>
        <end position="66"/>
    </location>
</feature>
<comment type="caution">
    <text evidence="3">The sequence shown here is derived from an EMBL/GenBank/DDBJ whole genome shotgun (WGS) entry which is preliminary data.</text>
</comment>
<evidence type="ECO:0000256" key="2">
    <source>
        <dbReference type="SAM" id="Phobius"/>
    </source>
</evidence>
<dbReference type="EMBL" id="JACHHY010000062">
    <property type="protein sequence ID" value="MBB5020629.1"/>
    <property type="molecule type" value="Genomic_DNA"/>
</dbReference>
<gene>
    <name evidence="3" type="ORF">HNQ59_003954</name>
</gene>
<name>A0A840MU70_9PROT</name>
<evidence type="ECO:0000313" key="3">
    <source>
        <dbReference type="EMBL" id="MBB5020629.1"/>
    </source>
</evidence>
<dbReference type="AlphaFoldDB" id="A0A840MU70"/>
<keyword evidence="2" id="KW-1133">Transmembrane helix</keyword>
<evidence type="ECO:0008006" key="5">
    <source>
        <dbReference type="Google" id="ProtNLM"/>
    </source>
</evidence>
<organism evidence="3 4">
    <name type="scientific">Chitinivorax tropicus</name>
    <dbReference type="NCBI Taxonomy" id="714531"/>
    <lineage>
        <taxon>Bacteria</taxon>
        <taxon>Pseudomonadati</taxon>
        <taxon>Pseudomonadota</taxon>
        <taxon>Betaproteobacteria</taxon>
        <taxon>Chitinivorax</taxon>
    </lineage>
</organism>
<feature type="non-terminal residue" evidence="3">
    <location>
        <position position="1"/>
    </location>
</feature>
<keyword evidence="2" id="KW-0472">Membrane</keyword>
<protein>
    <recommendedName>
        <fullName evidence="5">LysM domain-containing protein</fullName>
    </recommendedName>
</protein>
<proteinExistence type="predicted"/>
<evidence type="ECO:0000256" key="1">
    <source>
        <dbReference type="SAM" id="MobiDB-lite"/>
    </source>
</evidence>